<comment type="similarity">
    <text evidence="1">Belongs to the ribosome association toxin RatA family.</text>
</comment>
<evidence type="ECO:0000313" key="3">
    <source>
        <dbReference type="EMBL" id="TWW02517.1"/>
    </source>
</evidence>
<dbReference type="SUPFAM" id="SSF55961">
    <property type="entry name" value="Bet v1-like"/>
    <property type="match status" value="1"/>
</dbReference>
<feature type="domain" description="Coenzyme Q-binding protein COQ10 START" evidence="2">
    <location>
        <begin position="16"/>
        <end position="139"/>
    </location>
</feature>
<gene>
    <name evidence="3" type="ORF">FEF09_01535</name>
</gene>
<evidence type="ECO:0000313" key="4">
    <source>
        <dbReference type="Proteomes" id="UP000318815"/>
    </source>
</evidence>
<proteinExistence type="inferred from homology"/>
<dbReference type="Pfam" id="PF03364">
    <property type="entry name" value="Polyketide_cyc"/>
    <property type="match status" value="1"/>
</dbReference>
<organism evidence="3 4">
    <name type="scientific">Chitinophaga pinensis</name>
    <dbReference type="NCBI Taxonomy" id="79329"/>
    <lineage>
        <taxon>Bacteria</taxon>
        <taxon>Pseudomonadati</taxon>
        <taxon>Bacteroidota</taxon>
        <taxon>Chitinophagia</taxon>
        <taxon>Chitinophagales</taxon>
        <taxon>Chitinophagaceae</taxon>
        <taxon>Chitinophaga</taxon>
    </lineage>
</organism>
<dbReference type="InterPro" id="IPR005031">
    <property type="entry name" value="COQ10_START"/>
</dbReference>
<dbReference type="OrthoDB" id="9793552at2"/>
<protein>
    <submittedName>
        <fullName evidence="3">SRPBCC family protein</fullName>
    </submittedName>
</protein>
<dbReference type="Proteomes" id="UP000318815">
    <property type="component" value="Unassembled WGS sequence"/>
</dbReference>
<comment type="caution">
    <text evidence="3">The sequence shown here is derived from an EMBL/GenBank/DDBJ whole genome shotgun (WGS) entry which is preliminary data.</text>
</comment>
<name>A0A5C6M156_9BACT</name>
<dbReference type="EMBL" id="VOHS01000001">
    <property type="protein sequence ID" value="TWW02517.1"/>
    <property type="molecule type" value="Genomic_DNA"/>
</dbReference>
<dbReference type="Gene3D" id="3.30.530.20">
    <property type="match status" value="1"/>
</dbReference>
<dbReference type="AlphaFoldDB" id="A0A5C6M156"/>
<evidence type="ECO:0000259" key="2">
    <source>
        <dbReference type="Pfam" id="PF03364"/>
    </source>
</evidence>
<accession>A0A5C6M156</accession>
<dbReference type="InterPro" id="IPR023393">
    <property type="entry name" value="START-like_dom_sf"/>
</dbReference>
<dbReference type="CDD" id="cd07820">
    <property type="entry name" value="SRPBCC_3"/>
    <property type="match status" value="1"/>
</dbReference>
<reference evidence="3 4" key="1">
    <citation type="submission" date="2019-08" db="EMBL/GenBank/DDBJ databases">
        <title>Whole genome sequencing of chitin degrading bacteria Chitinophaga pinensis YS16.</title>
        <authorList>
            <person name="Singh R.P."/>
            <person name="Manchanda G."/>
            <person name="Maurya I.K."/>
            <person name="Joshi N.K."/>
            <person name="Srivastava A.K."/>
        </authorList>
    </citation>
    <scope>NUCLEOTIDE SEQUENCE [LARGE SCALE GENOMIC DNA]</scope>
    <source>
        <strain evidence="3 4">YS-16</strain>
    </source>
</reference>
<evidence type="ECO:0000256" key="1">
    <source>
        <dbReference type="ARBA" id="ARBA00008918"/>
    </source>
</evidence>
<keyword evidence="4" id="KW-1185">Reference proteome</keyword>
<sequence length="156" mass="18591">MVKIYRLQYEQVLNTSMDEAWRFFSRAENLEKITPAYMRFDITSPQTDKPVYAGQIITYIIRPVLGIPLRWMTEITHVVEGRYFIDEQREGPYRMWHHQHHFEEVPGGVKMTDIVHYSMPLGILGKIAHALFVQRQLRDIFRHRQEAVESVFGRRS</sequence>
<dbReference type="RefSeq" id="WP_146303219.1">
    <property type="nucleotide sequence ID" value="NZ_VOHS01000001.1"/>
</dbReference>